<name>A0A919VJL1_9ACTN</name>
<proteinExistence type="predicted"/>
<reference evidence="1" key="1">
    <citation type="submission" date="2021-03" db="EMBL/GenBank/DDBJ databases">
        <title>Whole genome shotgun sequence of Actinoplanes auranticolor NBRC 12245.</title>
        <authorList>
            <person name="Komaki H."/>
            <person name="Tamura T."/>
        </authorList>
    </citation>
    <scope>NUCLEOTIDE SEQUENCE</scope>
    <source>
        <strain evidence="1">NBRC 12245</strain>
    </source>
</reference>
<comment type="caution">
    <text evidence="1">The sequence shown here is derived from an EMBL/GenBank/DDBJ whole genome shotgun (WGS) entry which is preliminary data.</text>
</comment>
<sequence>MRADPRAAYVFRSGDSRNTALARSPCPWRKRWHLAGYEIWEPAADCPTAVSVG</sequence>
<protein>
    <submittedName>
        <fullName evidence="1">Uncharacterized protein</fullName>
    </submittedName>
</protein>
<dbReference type="AlphaFoldDB" id="A0A919VJL1"/>
<accession>A0A919VJL1</accession>
<dbReference type="Proteomes" id="UP000681340">
    <property type="component" value="Unassembled WGS sequence"/>
</dbReference>
<keyword evidence="2" id="KW-1185">Reference proteome</keyword>
<evidence type="ECO:0000313" key="2">
    <source>
        <dbReference type="Proteomes" id="UP000681340"/>
    </source>
</evidence>
<evidence type="ECO:0000313" key="1">
    <source>
        <dbReference type="EMBL" id="GIM65468.1"/>
    </source>
</evidence>
<gene>
    <name evidence="1" type="ORF">Aau02nite_17300</name>
</gene>
<dbReference type="EMBL" id="BOQL01000017">
    <property type="protein sequence ID" value="GIM65468.1"/>
    <property type="molecule type" value="Genomic_DNA"/>
</dbReference>
<organism evidence="1 2">
    <name type="scientific">Actinoplanes auranticolor</name>
    <dbReference type="NCBI Taxonomy" id="47988"/>
    <lineage>
        <taxon>Bacteria</taxon>
        <taxon>Bacillati</taxon>
        <taxon>Actinomycetota</taxon>
        <taxon>Actinomycetes</taxon>
        <taxon>Micromonosporales</taxon>
        <taxon>Micromonosporaceae</taxon>
        <taxon>Actinoplanes</taxon>
    </lineage>
</organism>